<feature type="domain" description="Type VI secretion system spike protein VgrG3-like C-terminal" evidence="2">
    <location>
        <begin position="235"/>
        <end position="405"/>
    </location>
</feature>
<evidence type="ECO:0000313" key="4">
    <source>
        <dbReference type="Proteomes" id="UP000494245"/>
    </source>
</evidence>
<evidence type="ECO:0000259" key="2">
    <source>
        <dbReference type="Pfam" id="PF21277"/>
    </source>
</evidence>
<dbReference type="EMBL" id="BLTE01000017">
    <property type="protein sequence ID" value="GFK95486.1"/>
    <property type="molecule type" value="Genomic_DNA"/>
</dbReference>
<reference evidence="3 4" key="2">
    <citation type="submission" date="2020-05" db="EMBL/GenBank/DDBJ databases">
        <title>Draft genome sequence of Desulfovibrio sp. strainFSS-1.</title>
        <authorList>
            <person name="Shimoshige H."/>
            <person name="Kobayashi H."/>
            <person name="Maekawa T."/>
        </authorList>
    </citation>
    <scope>NUCLEOTIDE SEQUENCE [LARGE SCALE GENOMIC DNA]</scope>
    <source>
        <strain evidence="3 4">SIID29052-01</strain>
    </source>
</reference>
<name>A0A6V8M0C5_9BACT</name>
<dbReference type="RefSeq" id="WP_173086526.1">
    <property type="nucleotide sequence ID" value="NZ_BLTE01000017.1"/>
</dbReference>
<proteinExistence type="predicted"/>
<dbReference type="Proteomes" id="UP000494245">
    <property type="component" value="Unassembled WGS sequence"/>
</dbReference>
<evidence type="ECO:0000256" key="1">
    <source>
        <dbReference type="SAM" id="MobiDB-lite"/>
    </source>
</evidence>
<accession>A0A6V8M0C5</accession>
<comment type="caution">
    <text evidence="3">The sequence shown here is derived from an EMBL/GenBank/DDBJ whole genome shotgun (WGS) entry which is preliminary data.</text>
</comment>
<dbReference type="InterPro" id="IPR049073">
    <property type="entry name" value="T6SS_VgrG3-like_C"/>
</dbReference>
<feature type="compositionally biased region" description="Low complexity" evidence="1">
    <location>
        <begin position="150"/>
        <end position="172"/>
    </location>
</feature>
<protein>
    <recommendedName>
        <fullName evidence="2">Type VI secretion system spike protein VgrG3-like C-terminal domain-containing protein</fullName>
    </recommendedName>
</protein>
<sequence>MALTPNPVVQALAARPETARFGPSRLVKDQSAFKAALTSQLGVSQDILGGKSRDPMALFTDALEAQSPRDPGAPAPSAAPGGAGIRQAAALAALAGNQAATPTQTPNPRTRPVRSPGQAPAPSPIQPAGQGQPAPLAPKPSAGNQGPAIQPVQTPTPAPRRAAQAVQAAVTPGARHPEDLGRLSQPGRAAIQGEGFTREEENLLQAAAAAESRFLAAKRGARSRPEAAPDQSDRLGILSASYESRGSIDAIGYDGRGGTSYGLYQIASGVGTLDRFLDYLDTKAPELSQRLAKAGPGNTGGRYGAMADEWKRISAENPVRFEALQHDFIRETHYQPALRSITLSTGDDLSKRSHAVREVLWSTAVQHGPHGATEIFNQSLDALQGKGGQVSDKALIEEIYARRMSQFGGGRLRAAVAGRLADEKGTALAMLGGRALG</sequence>
<reference evidence="3 4" key="1">
    <citation type="submission" date="2020-04" db="EMBL/GenBank/DDBJ databases">
        <authorList>
            <consortium name="Desulfovibrio sp. FSS-1 genome sequencing consortium"/>
            <person name="Shimoshige H."/>
            <person name="Kobayashi H."/>
            <person name="Maekawa T."/>
        </authorList>
    </citation>
    <scope>NUCLEOTIDE SEQUENCE [LARGE SCALE GENOMIC DNA]</scope>
    <source>
        <strain evidence="3 4">SIID29052-01</strain>
    </source>
</reference>
<evidence type="ECO:0000313" key="3">
    <source>
        <dbReference type="EMBL" id="GFK95486.1"/>
    </source>
</evidence>
<organism evidence="3 4">
    <name type="scientific">Fundidesulfovibrio magnetotacticus</name>
    <dbReference type="NCBI Taxonomy" id="2730080"/>
    <lineage>
        <taxon>Bacteria</taxon>
        <taxon>Pseudomonadati</taxon>
        <taxon>Thermodesulfobacteriota</taxon>
        <taxon>Desulfovibrionia</taxon>
        <taxon>Desulfovibrionales</taxon>
        <taxon>Desulfovibrionaceae</taxon>
        <taxon>Fundidesulfovibrio</taxon>
    </lineage>
</organism>
<feature type="compositionally biased region" description="Low complexity" evidence="1">
    <location>
        <begin position="75"/>
        <end position="118"/>
    </location>
</feature>
<keyword evidence="4" id="KW-1185">Reference proteome</keyword>
<feature type="region of interest" description="Disordered" evidence="1">
    <location>
        <begin position="61"/>
        <end position="183"/>
    </location>
</feature>
<dbReference type="AlphaFoldDB" id="A0A6V8M0C5"/>
<gene>
    <name evidence="3" type="ORF">NNJEOMEG_03351</name>
</gene>
<dbReference type="Pfam" id="PF21277">
    <property type="entry name" value="T6SS_VgrG3-like_C"/>
    <property type="match status" value="1"/>
</dbReference>